<dbReference type="STRING" id="246199.CUS_4941"/>
<feature type="transmembrane region" description="Helical" evidence="1">
    <location>
        <begin position="120"/>
        <end position="139"/>
    </location>
</feature>
<feature type="transmembrane region" description="Helical" evidence="1">
    <location>
        <begin position="60"/>
        <end position="77"/>
    </location>
</feature>
<reference evidence="2 3" key="1">
    <citation type="submission" date="2011-02" db="EMBL/GenBank/DDBJ databases">
        <authorList>
            <person name="Nelson K.E."/>
            <person name="Sutton G."/>
            <person name="Torralba M."/>
            <person name="Durkin S."/>
            <person name="Harkins D."/>
            <person name="Montgomery R."/>
            <person name="Ziemer C."/>
            <person name="Klaassens E."/>
            <person name="Ocuiv P."/>
            <person name="Morrison M."/>
        </authorList>
    </citation>
    <scope>NUCLEOTIDE SEQUENCE [LARGE SCALE GENOMIC DNA]</scope>
    <source>
        <strain evidence="2 3">8</strain>
    </source>
</reference>
<dbReference type="OrthoDB" id="1829171at2"/>
<organism evidence="2 3">
    <name type="scientific">Ruminococcus albus 8</name>
    <dbReference type="NCBI Taxonomy" id="246199"/>
    <lineage>
        <taxon>Bacteria</taxon>
        <taxon>Bacillati</taxon>
        <taxon>Bacillota</taxon>
        <taxon>Clostridia</taxon>
        <taxon>Eubacteriales</taxon>
        <taxon>Oscillospiraceae</taxon>
        <taxon>Ruminococcus</taxon>
    </lineage>
</organism>
<keyword evidence="1" id="KW-1133">Transmembrane helix</keyword>
<keyword evidence="1" id="KW-0472">Membrane</keyword>
<dbReference type="AlphaFoldDB" id="E9S7L6"/>
<dbReference type="Proteomes" id="UP000004259">
    <property type="component" value="Unassembled WGS sequence"/>
</dbReference>
<accession>E9S7L6</accession>
<protein>
    <submittedName>
        <fullName evidence="2">Uncharacterized protein</fullName>
    </submittedName>
</protein>
<gene>
    <name evidence="2" type="ORF">CUS_4941</name>
</gene>
<evidence type="ECO:0000313" key="3">
    <source>
        <dbReference type="Proteomes" id="UP000004259"/>
    </source>
</evidence>
<evidence type="ECO:0000313" key="2">
    <source>
        <dbReference type="EMBL" id="EGC04729.1"/>
    </source>
</evidence>
<comment type="caution">
    <text evidence="2">The sequence shown here is derived from an EMBL/GenBank/DDBJ whole genome shotgun (WGS) entry which is preliminary data.</text>
</comment>
<proteinExistence type="predicted"/>
<keyword evidence="3" id="KW-1185">Reference proteome</keyword>
<name>E9S7L6_RUMAL</name>
<feature type="transmembrane region" description="Helical" evidence="1">
    <location>
        <begin position="12"/>
        <end position="30"/>
    </location>
</feature>
<sequence length="142" mass="14725">MYDSDNKVMGTVGALIGALLGIGIWCLIGLAGKIAVIGGVAIFLGAFGGYLLLGKDMSKVGVVIAGVIVLVSVYFATRLNYGISLYRAMEGEMSFGECYSKVLDLLEAFGKKGSFYKDLVIGYLITIVGGIGALAKLGAIGK</sequence>
<dbReference type="RefSeq" id="WP_002846900.1">
    <property type="nucleotide sequence ID" value="NZ_ADKM02000012.1"/>
</dbReference>
<feature type="transmembrane region" description="Helical" evidence="1">
    <location>
        <begin position="36"/>
        <end position="53"/>
    </location>
</feature>
<dbReference type="EMBL" id="ADKM02000012">
    <property type="protein sequence ID" value="EGC04729.1"/>
    <property type="molecule type" value="Genomic_DNA"/>
</dbReference>
<keyword evidence="1" id="KW-0812">Transmembrane</keyword>
<evidence type="ECO:0000256" key="1">
    <source>
        <dbReference type="SAM" id="Phobius"/>
    </source>
</evidence>